<keyword evidence="10" id="KW-1185">Reference proteome</keyword>
<evidence type="ECO:0000256" key="1">
    <source>
        <dbReference type="ARBA" id="ARBA00022598"/>
    </source>
</evidence>
<evidence type="ECO:0000313" key="10">
    <source>
        <dbReference type="Proteomes" id="UP000054485"/>
    </source>
</evidence>
<organism evidence="9 10">
    <name type="scientific">Suillus luteus UH-Slu-Lm8-n1</name>
    <dbReference type="NCBI Taxonomy" id="930992"/>
    <lineage>
        <taxon>Eukaryota</taxon>
        <taxon>Fungi</taxon>
        <taxon>Dikarya</taxon>
        <taxon>Basidiomycota</taxon>
        <taxon>Agaricomycotina</taxon>
        <taxon>Agaricomycetes</taxon>
        <taxon>Agaricomycetidae</taxon>
        <taxon>Boletales</taxon>
        <taxon>Suillineae</taxon>
        <taxon>Suillaceae</taxon>
        <taxon>Suillus</taxon>
    </lineage>
</organism>
<keyword evidence="3" id="KW-0067">ATP-binding</keyword>
<evidence type="ECO:0000256" key="7">
    <source>
        <dbReference type="ARBA" id="ARBA00044334"/>
    </source>
</evidence>
<evidence type="ECO:0000256" key="4">
    <source>
        <dbReference type="ARBA" id="ARBA00044031"/>
    </source>
</evidence>
<evidence type="ECO:0000313" key="9">
    <source>
        <dbReference type="EMBL" id="KIK35990.1"/>
    </source>
</evidence>
<evidence type="ECO:0000256" key="6">
    <source>
        <dbReference type="ARBA" id="ARBA00044318"/>
    </source>
</evidence>
<dbReference type="InterPro" id="IPR013815">
    <property type="entry name" value="ATP_grasp_subdomain_1"/>
</dbReference>
<dbReference type="SUPFAM" id="SSF56059">
    <property type="entry name" value="Glutathione synthetase ATP-binding domain-like"/>
    <property type="match status" value="1"/>
</dbReference>
<keyword evidence="2" id="KW-0547">Nucleotide-binding</keyword>
<proteinExistence type="predicted"/>
<dbReference type="Gene3D" id="3.30.470.20">
    <property type="entry name" value="ATP-grasp fold, B domain"/>
    <property type="match status" value="1"/>
</dbReference>
<evidence type="ECO:0000256" key="5">
    <source>
        <dbReference type="ARBA" id="ARBA00044249"/>
    </source>
</evidence>
<evidence type="ECO:0000256" key="2">
    <source>
        <dbReference type="ARBA" id="ARBA00022741"/>
    </source>
</evidence>
<protein>
    <recommendedName>
        <fullName evidence="6">Ammonium-dependent carbamoyl phosphate synthetase</fullName>
    </recommendedName>
    <alternativeName>
        <fullName evidence="5">Arginine-specific carbamoyl phosphate synthetase, ammonia chain</fullName>
    </alternativeName>
    <alternativeName>
        <fullName evidence="7">Glutamine-dependent carbamoyl phosphate synthetase</fullName>
    </alternativeName>
</protein>
<dbReference type="AlphaFoldDB" id="A0A0C9ZEW5"/>
<accession>A0A0C9ZEW5</accession>
<name>A0A0C9ZEW5_9AGAM</name>
<reference evidence="9 10" key="1">
    <citation type="submission" date="2014-04" db="EMBL/GenBank/DDBJ databases">
        <authorList>
            <consortium name="DOE Joint Genome Institute"/>
            <person name="Kuo A."/>
            <person name="Ruytinx J."/>
            <person name="Rineau F."/>
            <person name="Colpaert J."/>
            <person name="Kohler A."/>
            <person name="Nagy L.G."/>
            <person name="Floudas D."/>
            <person name="Copeland A."/>
            <person name="Barry K.W."/>
            <person name="Cichocki N."/>
            <person name="Veneault-Fourrey C."/>
            <person name="LaButti K."/>
            <person name="Lindquist E.A."/>
            <person name="Lipzen A."/>
            <person name="Lundell T."/>
            <person name="Morin E."/>
            <person name="Murat C."/>
            <person name="Sun H."/>
            <person name="Tunlid A."/>
            <person name="Henrissat B."/>
            <person name="Grigoriev I.V."/>
            <person name="Hibbett D.S."/>
            <person name="Martin F."/>
            <person name="Nordberg H.P."/>
            <person name="Cantor M.N."/>
            <person name="Hua S.X."/>
        </authorList>
    </citation>
    <scope>NUCLEOTIDE SEQUENCE [LARGE SCALE GENOMIC DNA]</scope>
    <source>
        <strain evidence="9 10">UH-Slu-Lm8-n1</strain>
    </source>
</reference>
<dbReference type="STRING" id="930992.A0A0C9ZEW5"/>
<dbReference type="PANTHER" id="PTHR11405:SF53">
    <property type="entry name" value="CARBAMOYL-PHOSPHATE SYNTHASE [AMMONIA], MITOCHONDRIAL"/>
    <property type="match status" value="1"/>
</dbReference>
<evidence type="ECO:0000256" key="3">
    <source>
        <dbReference type="ARBA" id="ARBA00022840"/>
    </source>
</evidence>
<dbReference type="Gene3D" id="3.30.1490.20">
    <property type="entry name" value="ATP-grasp fold, A domain"/>
    <property type="match status" value="1"/>
</dbReference>
<comment type="subunit">
    <text evidence="4">Heterodimer composed of 2 chains; the small (or glutamine) chain promotes the hydrolysis of glutamine to ammonia, which is used by the large (or ammonia) chain to synthesize carbamoyl phosphate.</text>
</comment>
<dbReference type="GO" id="GO:0005524">
    <property type="term" value="F:ATP binding"/>
    <property type="evidence" value="ECO:0007669"/>
    <property type="project" value="UniProtKB-KW"/>
</dbReference>
<dbReference type="Proteomes" id="UP000054485">
    <property type="component" value="Unassembled WGS sequence"/>
</dbReference>
<dbReference type="InParanoid" id="A0A0C9ZEW5"/>
<dbReference type="PANTHER" id="PTHR11405">
    <property type="entry name" value="CARBAMOYLTRANSFERASE FAMILY MEMBER"/>
    <property type="match status" value="1"/>
</dbReference>
<keyword evidence="1" id="KW-0436">Ligase</keyword>
<evidence type="ECO:0000259" key="8">
    <source>
        <dbReference type="Pfam" id="PF02786"/>
    </source>
</evidence>
<dbReference type="Pfam" id="PF02786">
    <property type="entry name" value="CPSase_L_D2"/>
    <property type="match status" value="1"/>
</dbReference>
<sequence>MSSCLHMTNGILVHSRFRHNITRPEELERMQRHRTLVLDHRQLHRAEVGYPVFIFPSYVLSGATMNVVYEESSLQYNHSATASVSPLHTVVITKFINNAQEIDVDAVLLTRASFSFTLSLSTSKCRCTLATMLSQYKSDAPPTSKKPSSRLQRRFRLQRHIPASCTIMSLFVLCTFSLYDCFYVPWQYRSEIDEFDFGAAERGRDERGWWGVEEAEGRFAVVDGGAPC</sequence>
<reference evidence="10" key="2">
    <citation type="submission" date="2015-01" db="EMBL/GenBank/DDBJ databases">
        <title>Evolutionary Origins and Diversification of the Mycorrhizal Mutualists.</title>
        <authorList>
            <consortium name="DOE Joint Genome Institute"/>
            <consortium name="Mycorrhizal Genomics Consortium"/>
            <person name="Kohler A."/>
            <person name="Kuo A."/>
            <person name="Nagy L.G."/>
            <person name="Floudas D."/>
            <person name="Copeland A."/>
            <person name="Barry K.W."/>
            <person name="Cichocki N."/>
            <person name="Veneault-Fourrey C."/>
            <person name="LaButti K."/>
            <person name="Lindquist E.A."/>
            <person name="Lipzen A."/>
            <person name="Lundell T."/>
            <person name="Morin E."/>
            <person name="Murat C."/>
            <person name="Riley R."/>
            <person name="Ohm R."/>
            <person name="Sun H."/>
            <person name="Tunlid A."/>
            <person name="Henrissat B."/>
            <person name="Grigoriev I.V."/>
            <person name="Hibbett D.S."/>
            <person name="Martin F."/>
        </authorList>
    </citation>
    <scope>NUCLEOTIDE SEQUENCE [LARGE SCALE GENOMIC DNA]</scope>
    <source>
        <strain evidence="10">UH-Slu-Lm8-n1</strain>
    </source>
</reference>
<dbReference type="OrthoDB" id="2671538at2759"/>
<dbReference type="HOGENOM" id="CLU_1215491_0_0_1"/>
<gene>
    <name evidence="9" type="ORF">CY34DRAFT_781092</name>
</gene>
<dbReference type="EMBL" id="KN835571">
    <property type="protein sequence ID" value="KIK35990.1"/>
    <property type="molecule type" value="Genomic_DNA"/>
</dbReference>
<feature type="domain" description="Carbamoyl phosphate synthase ATP-binding" evidence="8">
    <location>
        <begin position="46"/>
        <end position="106"/>
    </location>
</feature>
<dbReference type="InterPro" id="IPR005479">
    <property type="entry name" value="CPAse_ATP-bd"/>
</dbReference>
<dbReference type="GO" id="GO:0005737">
    <property type="term" value="C:cytoplasm"/>
    <property type="evidence" value="ECO:0007669"/>
    <property type="project" value="TreeGrafter"/>
</dbReference>
<dbReference type="GO" id="GO:0004088">
    <property type="term" value="F:carbamoyl-phosphate synthase (glutamine-hydrolyzing) activity"/>
    <property type="evidence" value="ECO:0007669"/>
    <property type="project" value="TreeGrafter"/>
</dbReference>